<accession>A0A9X1VTA8</accession>
<sequence>MKPWKYFAACATGAVLIVACGGSDGPLVPGTNPPPSVTPATIALKVLSSPAQYVSGGDARIAVQAAKADQAQLELWLNGVKTTPSQLTSSDTGLEGLIAGLKIGDNNLEVRHATRGKVASLTLTNYPITGPMFAGPKQEPFVCSVLTDLGKEPLVDTADAKYYAVKDTGGNTIGYSKNCSIDSYVQYYYMPVGGTTQDHYLPLPADGSRPPNIAKTRLTDGRDVDFIIRWERGTINRFIYQYVMLAPFGEDPKKPDLGLWNKRLVYHFQGGVGFGHYQGGPDKRAGLPYVIGKGYAIAYSTGNRTGEHYDMIVGGETAMMTKEGFIKRYGVPSYTVGLGASGGGIQQYLYPQNHPGLIDAAIAQQPYPDMVGQIPHVGDCELLEYYMDVTDRLNTKWQTTKNRTWLVGMNAEDSVANPYKPFEAAVNAIAGGPRVSFAPGSTECRKAWQGLTAGAMNPKFDADNILGQAAARMGNLSAFGDIPFSHYDDVRNVYGTGPDGYPRSTWDNVGVQYGLQSMKSGKITPAEFLDLNFKIGGWKQMSEMVAEGFPYNGTSGAEQNKAASIPGYFDPWGSRNMNRWNPAAPGTPAPRTHGDMEAIKAMYNSGLVFKGKTEIPTIDWHPYLEHKLNMHNVHQSFAIRKRIQAKMGNADHQAIWFTETRGAASDFDQVPMAMEVIDEWITNIRANPGRSVAANRPTRGVDSCFDKDGVLMSKGSGVWDGVLDNKPQGACTQAFQMYTTSRIVAGGPIEGGNFKCSLKPVSKALTDGTYGSWTPALADIQKLNAIFPEGVCDFSKPDQSQL</sequence>
<feature type="domain" description="DUF6351" evidence="1">
    <location>
        <begin position="44"/>
        <end position="801"/>
    </location>
</feature>
<organism evidence="2 3">
    <name type="scientific">Variovorax terrae</name>
    <dbReference type="NCBI Taxonomy" id="2923278"/>
    <lineage>
        <taxon>Bacteria</taxon>
        <taxon>Pseudomonadati</taxon>
        <taxon>Pseudomonadota</taxon>
        <taxon>Betaproteobacteria</taxon>
        <taxon>Burkholderiales</taxon>
        <taxon>Comamonadaceae</taxon>
        <taxon>Variovorax</taxon>
    </lineage>
</organism>
<proteinExistence type="predicted"/>
<gene>
    <name evidence="2" type="ORF">MMF98_04800</name>
</gene>
<keyword evidence="3" id="KW-1185">Reference proteome</keyword>
<protein>
    <submittedName>
        <fullName evidence="2">DUF6351 family protein</fullName>
    </submittedName>
</protein>
<evidence type="ECO:0000313" key="3">
    <source>
        <dbReference type="Proteomes" id="UP001139447"/>
    </source>
</evidence>
<comment type="caution">
    <text evidence="2">The sequence shown here is derived from an EMBL/GenBank/DDBJ whole genome shotgun (WGS) entry which is preliminary data.</text>
</comment>
<evidence type="ECO:0000259" key="1">
    <source>
        <dbReference type="Pfam" id="PF19878"/>
    </source>
</evidence>
<dbReference type="EMBL" id="JALGBI010000001">
    <property type="protein sequence ID" value="MCJ0762525.1"/>
    <property type="molecule type" value="Genomic_DNA"/>
</dbReference>
<dbReference type="PROSITE" id="PS51257">
    <property type="entry name" value="PROKAR_LIPOPROTEIN"/>
    <property type="match status" value="1"/>
</dbReference>
<dbReference type="InterPro" id="IPR045556">
    <property type="entry name" value="DUF6351"/>
</dbReference>
<dbReference type="AlphaFoldDB" id="A0A9X1VTA8"/>
<dbReference type="RefSeq" id="WP_243304851.1">
    <property type="nucleotide sequence ID" value="NZ_JALGBI010000001.1"/>
</dbReference>
<evidence type="ECO:0000313" key="2">
    <source>
        <dbReference type="EMBL" id="MCJ0762525.1"/>
    </source>
</evidence>
<name>A0A9X1VTA8_9BURK</name>
<reference evidence="2" key="1">
    <citation type="submission" date="2022-03" db="EMBL/GenBank/DDBJ databases">
        <authorList>
            <person name="Woo C.Y."/>
        </authorList>
    </citation>
    <scope>NUCLEOTIDE SEQUENCE</scope>
    <source>
        <strain evidence="2">CYS-02</strain>
    </source>
</reference>
<dbReference type="Pfam" id="PF19878">
    <property type="entry name" value="DUF6351"/>
    <property type="match status" value="1"/>
</dbReference>
<dbReference type="Proteomes" id="UP001139447">
    <property type="component" value="Unassembled WGS sequence"/>
</dbReference>